<evidence type="ECO:0000256" key="22">
    <source>
        <dbReference type="SAM" id="MobiDB-lite"/>
    </source>
</evidence>
<keyword evidence="14" id="KW-0539">Nucleus</keyword>
<dbReference type="InterPro" id="IPR014013">
    <property type="entry name" value="Helic_SF1/SF2_ATP-bd_DinG/Rad3"/>
</dbReference>
<dbReference type="GO" id="GO:0016818">
    <property type="term" value="F:hydrolase activity, acting on acid anhydrides, in phosphorus-containing anhydrides"/>
    <property type="evidence" value="ECO:0007669"/>
    <property type="project" value="InterPro"/>
</dbReference>
<keyword evidence="25" id="KW-1185">Reference proteome</keyword>
<keyword evidence="13" id="KW-0413">Isomerase</keyword>
<dbReference type="InterPro" id="IPR027417">
    <property type="entry name" value="P-loop_NTPase"/>
</dbReference>
<evidence type="ECO:0000256" key="8">
    <source>
        <dbReference type="ARBA" id="ARBA00022801"/>
    </source>
</evidence>
<evidence type="ECO:0000256" key="1">
    <source>
        <dbReference type="ARBA" id="ARBA00001966"/>
    </source>
</evidence>
<evidence type="ECO:0000256" key="5">
    <source>
        <dbReference type="ARBA" id="ARBA00017386"/>
    </source>
</evidence>
<evidence type="ECO:0000256" key="13">
    <source>
        <dbReference type="ARBA" id="ARBA00023235"/>
    </source>
</evidence>
<feature type="region of interest" description="Disordered" evidence="22">
    <location>
        <begin position="114"/>
        <end position="186"/>
    </location>
</feature>
<evidence type="ECO:0000256" key="7">
    <source>
        <dbReference type="ARBA" id="ARBA00022741"/>
    </source>
</evidence>
<evidence type="ECO:0000256" key="4">
    <source>
        <dbReference type="ARBA" id="ARBA00016387"/>
    </source>
</evidence>
<keyword evidence="9 24" id="KW-0347">Helicase</keyword>
<dbReference type="Gene3D" id="3.40.50.300">
    <property type="entry name" value="P-loop containing nucleotide triphosphate hydrolases"/>
    <property type="match status" value="3"/>
</dbReference>
<evidence type="ECO:0000256" key="6">
    <source>
        <dbReference type="ARBA" id="ARBA00022723"/>
    </source>
</evidence>
<comment type="similarity">
    <text evidence="3">Belongs to the DEAD box helicase family. DEAH subfamily. DDX11/CHL1 sub-subfamily.</text>
</comment>
<dbReference type="GO" id="GO:0005524">
    <property type="term" value="F:ATP binding"/>
    <property type="evidence" value="ECO:0007669"/>
    <property type="project" value="UniProtKB-KW"/>
</dbReference>
<keyword evidence="12" id="KW-0411">Iron-sulfur</keyword>
<evidence type="ECO:0000256" key="21">
    <source>
        <dbReference type="ARBA" id="ARBA00048954"/>
    </source>
</evidence>
<evidence type="ECO:0000256" key="10">
    <source>
        <dbReference type="ARBA" id="ARBA00022840"/>
    </source>
</evidence>
<feature type="region of interest" description="Disordered" evidence="22">
    <location>
        <begin position="508"/>
        <end position="543"/>
    </location>
</feature>
<feature type="compositionally biased region" description="Basic and acidic residues" evidence="22">
    <location>
        <begin position="114"/>
        <end position="138"/>
    </location>
</feature>
<comment type="catalytic activity">
    <reaction evidence="21">
        <text>ATP + H2O = ADP + phosphate + H(+)</text>
        <dbReference type="Rhea" id="RHEA:13065"/>
        <dbReference type="ChEBI" id="CHEBI:15377"/>
        <dbReference type="ChEBI" id="CHEBI:15378"/>
        <dbReference type="ChEBI" id="CHEBI:30616"/>
        <dbReference type="ChEBI" id="CHEBI:43474"/>
        <dbReference type="ChEBI" id="CHEBI:456216"/>
        <dbReference type="EC" id="5.6.2.3"/>
    </reaction>
</comment>
<dbReference type="InterPro" id="IPR006554">
    <property type="entry name" value="Helicase-like_DEXD_c2"/>
</dbReference>
<keyword evidence="10" id="KW-0067">ATP-binding</keyword>
<feature type="domain" description="Helicase ATP-binding" evidence="23">
    <location>
        <begin position="18"/>
        <end position="430"/>
    </location>
</feature>
<keyword evidence="6" id="KW-0479">Metal-binding</keyword>
<reference evidence="24" key="1">
    <citation type="submission" date="2022-07" db="EMBL/GenBank/DDBJ databases">
        <title>Phylogenomic reconstructions and comparative analyses of Kickxellomycotina fungi.</title>
        <authorList>
            <person name="Reynolds N.K."/>
            <person name="Stajich J.E."/>
            <person name="Barry K."/>
            <person name="Grigoriev I.V."/>
            <person name="Crous P."/>
            <person name="Smith M.E."/>
        </authorList>
    </citation>
    <scope>NUCLEOTIDE SEQUENCE</scope>
    <source>
        <strain evidence="24">RSA 567</strain>
    </source>
</reference>
<feature type="compositionally biased region" description="Polar residues" evidence="22">
    <location>
        <begin position="205"/>
        <end position="220"/>
    </location>
</feature>
<accession>A0A9W8B2V7</accession>
<dbReference type="FunFam" id="3.40.50.300:FF:001372">
    <property type="entry name" value="ATP-dependent DNA helicase chl1"/>
    <property type="match status" value="1"/>
</dbReference>
<comment type="cofactor">
    <cofactor evidence="1">
        <name>[4Fe-4S] cluster</name>
        <dbReference type="ChEBI" id="CHEBI:49883"/>
    </cofactor>
</comment>
<dbReference type="GO" id="GO:0043139">
    <property type="term" value="F:5'-3' DNA helicase activity"/>
    <property type="evidence" value="ECO:0007669"/>
    <property type="project" value="UniProtKB-EC"/>
</dbReference>
<dbReference type="Pfam" id="PF06733">
    <property type="entry name" value="DEAD_2"/>
    <property type="match status" value="1"/>
</dbReference>
<sequence>MADPLEPSDEQQLPVPTGPNPFRFPFSPYPIQDDFMRHLFKAIEARKVGIFESPTGTGKTLSLLCGTLRWLDDHSHRLYLTRDAHQKQLQPTTECDEPDWVIAQTLEQKIRDQEDRVRRAEQRQARRREALQHWEARQRGKRRRVHTQTAPRDGLATAQNPTLPETDNLLPEPYYSDPDEGVQVIGDDGYSTTVRQLLEQLGDLRSSTPAPNPDDTSNTDSDLEPTKVYIASRTHSQLAQLVREIRKTDYAASARVIPLGSRKSLCINERVQRLNPIQHVNDACLDCQKKTTPAHRRCPYFPTDPSQLTQFQDHALAEVHDIEDLVTLGKQLKVCPYYGARAAIHDSQIVTLPYNMLLQKSAREALSIDVKDQVIIIDEAHNLVDTITQVHSAAVELDQVNRAHSQLSSYLQRYKARLKGSNTVYIRQILQLLTGLRKYLNSGGRNKITLPTSPDPMQMEALDQTHLFKPNELLHELGMDHINLYKIQRYMRESQIAKKLNGFIEQQDQQRARAALGTGSPATPSPKLPPDHTALPRAADETSWTSSRSALPLIETFLMALTRADHDGRAILGLSAPRPNALPQPYLKYLLLNPADSFRDIVDSARSVILAGGTMEPVQELTRLLFGYLDPARLHRFSCGHVIPPSSLQVLAVTRGPSNRPFHFVAETRKEDKLCDELGQALLNLCRVVPGGMVCFFPSYAYLDRVHAYWERRGWLAKLAHHKPVFCEPRASNQVEAILDQYRAAITTSAPLPPHSHDGALLLSVVGGKMSEGINFSDDMGRAVVMVGLPFANLGSQELQEKIRFVCETHRAAEALDSPATSAHDSSASVVKAQPLSMTQLLRSEQGREYYENLCMKAVNQSIGRAIRHQRDYATIILLDQRFASSRIHTKLPQWIGTRQEVCPSFGPVIAKVAQFFRQIRTETSNTNSVKLLPPP</sequence>
<evidence type="ECO:0000256" key="14">
    <source>
        <dbReference type="ARBA" id="ARBA00023242"/>
    </source>
</evidence>
<feature type="region of interest" description="Disordered" evidence="22">
    <location>
        <begin position="202"/>
        <end position="224"/>
    </location>
</feature>
<evidence type="ECO:0000256" key="12">
    <source>
        <dbReference type="ARBA" id="ARBA00023014"/>
    </source>
</evidence>
<dbReference type="InterPro" id="IPR045028">
    <property type="entry name" value="DinG/Rad3-like"/>
</dbReference>
<evidence type="ECO:0000256" key="15">
    <source>
        <dbReference type="ARBA" id="ARBA00023306"/>
    </source>
</evidence>
<keyword evidence="15" id="KW-0131">Cell cycle</keyword>
<evidence type="ECO:0000256" key="11">
    <source>
        <dbReference type="ARBA" id="ARBA00023004"/>
    </source>
</evidence>
<proteinExistence type="inferred from homology"/>
<dbReference type="InterPro" id="IPR006555">
    <property type="entry name" value="ATP-dep_Helicase_C"/>
</dbReference>
<evidence type="ECO:0000313" key="24">
    <source>
        <dbReference type="EMBL" id="KAJ1973187.1"/>
    </source>
</evidence>
<dbReference type="GO" id="GO:0006139">
    <property type="term" value="P:nucleobase-containing compound metabolic process"/>
    <property type="evidence" value="ECO:0007669"/>
    <property type="project" value="InterPro"/>
</dbReference>
<comment type="caution">
    <text evidence="24">The sequence shown here is derived from an EMBL/GenBank/DDBJ whole genome shotgun (WGS) entry which is preliminary data.</text>
</comment>
<dbReference type="NCBIfam" id="TIGR00604">
    <property type="entry name" value="rad3"/>
    <property type="match status" value="1"/>
</dbReference>
<evidence type="ECO:0000256" key="17">
    <source>
        <dbReference type="ARBA" id="ARBA00044969"/>
    </source>
</evidence>
<dbReference type="AlphaFoldDB" id="A0A9W8B2V7"/>
<evidence type="ECO:0000256" key="19">
    <source>
        <dbReference type="ARBA" id="ARBA00045008"/>
    </source>
</evidence>
<dbReference type="SMART" id="SM00488">
    <property type="entry name" value="DEXDc2"/>
    <property type="match status" value="1"/>
</dbReference>
<evidence type="ECO:0000256" key="3">
    <source>
        <dbReference type="ARBA" id="ARBA00008435"/>
    </source>
</evidence>
<dbReference type="SUPFAM" id="SSF52540">
    <property type="entry name" value="P-loop containing nucleoside triphosphate hydrolases"/>
    <property type="match status" value="1"/>
</dbReference>
<protein>
    <recommendedName>
        <fullName evidence="5">ATP-dependent DNA helicase CHL1</fullName>
        <ecNumber evidence="17">5.6.2.3</ecNumber>
    </recommendedName>
    <alternativeName>
        <fullName evidence="4">ATP-dependent DNA helicase chl1</fullName>
    </alternativeName>
    <alternativeName>
        <fullName evidence="16">Chromosome loss protein 1</fullName>
    </alternativeName>
    <alternativeName>
        <fullName evidence="18 19">DNA 5'-3' helicase CHL1</fullName>
    </alternativeName>
</protein>
<dbReference type="PANTHER" id="PTHR11472:SF41">
    <property type="entry name" value="ATP-DEPENDENT DNA HELICASE DDX11-RELATED"/>
    <property type="match status" value="1"/>
</dbReference>
<evidence type="ECO:0000256" key="20">
    <source>
        <dbReference type="ARBA" id="ARBA00045702"/>
    </source>
</evidence>
<dbReference type="GO" id="GO:0005634">
    <property type="term" value="C:nucleus"/>
    <property type="evidence" value="ECO:0007669"/>
    <property type="project" value="UniProtKB-SubCell"/>
</dbReference>
<name>A0A9W8B2V7_9FUNG</name>
<organism evidence="24 25">
    <name type="scientific">Dimargaris verticillata</name>
    <dbReference type="NCBI Taxonomy" id="2761393"/>
    <lineage>
        <taxon>Eukaryota</taxon>
        <taxon>Fungi</taxon>
        <taxon>Fungi incertae sedis</taxon>
        <taxon>Zoopagomycota</taxon>
        <taxon>Kickxellomycotina</taxon>
        <taxon>Dimargaritomycetes</taxon>
        <taxon>Dimargaritales</taxon>
        <taxon>Dimargaritaceae</taxon>
        <taxon>Dimargaris</taxon>
    </lineage>
</organism>
<dbReference type="InterPro" id="IPR013020">
    <property type="entry name" value="Rad3/Chl1-like"/>
</dbReference>
<dbReference type="CDD" id="cd18788">
    <property type="entry name" value="SF2_C_XPD"/>
    <property type="match status" value="1"/>
</dbReference>
<comment type="subcellular location">
    <subcellularLocation>
        <location evidence="2">Nucleus</location>
    </subcellularLocation>
</comment>
<keyword evidence="8 24" id="KW-0378">Hydrolase</keyword>
<gene>
    <name evidence="24" type="primary">CHL1</name>
    <name evidence="24" type="ORF">H4R34_005163</name>
</gene>
<dbReference type="PANTHER" id="PTHR11472">
    <property type="entry name" value="DNA REPAIR DEAD HELICASE RAD3/XP-D SUBFAMILY MEMBER"/>
    <property type="match status" value="1"/>
</dbReference>
<evidence type="ECO:0000259" key="23">
    <source>
        <dbReference type="PROSITE" id="PS51193"/>
    </source>
</evidence>
<evidence type="ECO:0000256" key="16">
    <source>
        <dbReference type="ARBA" id="ARBA00029709"/>
    </source>
</evidence>
<keyword evidence="7" id="KW-0547">Nucleotide-binding</keyword>
<dbReference type="OrthoDB" id="267079at2759"/>
<evidence type="ECO:0000256" key="9">
    <source>
        <dbReference type="ARBA" id="ARBA00022806"/>
    </source>
</evidence>
<dbReference type="GO" id="GO:0051536">
    <property type="term" value="F:iron-sulfur cluster binding"/>
    <property type="evidence" value="ECO:0007669"/>
    <property type="project" value="UniProtKB-KW"/>
</dbReference>
<evidence type="ECO:0000313" key="25">
    <source>
        <dbReference type="Proteomes" id="UP001151582"/>
    </source>
</evidence>
<dbReference type="GO" id="GO:0034085">
    <property type="term" value="P:establishment of sister chromatid cohesion"/>
    <property type="evidence" value="ECO:0007669"/>
    <property type="project" value="TreeGrafter"/>
</dbReference>
<dbReference type="GO" id="GO:0003677">
    <property type="term" value="F:DNA binding"/>
    <property type="evidence" value="ECO:0007669"/>
    <property type="project" value="InterPro"/>
</dbReference>
<keyword evidence="11" id="KW-0408">Iron</keyword>
<dbReference type="GO" id="GO:0046872">
    <property type="term" value="F:metal ion binding"/>
    <property type="evidence" value="ECO:0007669"/>
    <property type="project" value="UniProtKB-KW"/>
</dbReference>
<comment type="function">
    <text evidence="20">ATP-dependent DNA helicase important for chromosome transmission and normal cell cycle progression in G(2)/M. May have a role in changing DNA topology to allow the loading of proteins involved in maintaining sister chromatid cohesion in the vicinity of the centromeres. Has a specific role in chromosome segregation during meiosis II.</text>
</comment>
<dbReference type="PROSITE" id="PS51193">
    <property type="entry name" value="HELICASE_ATP_BIND_2"/>
    <property type="match status" value="1"/>
</dbReference>
<dbReference type="Proteomes" id="UP001151582">
    <property type="component" value="Unassembled WGS sequence"/>
</dbReference>
<dbReference type="EMBL" id="JANBQB010000874">
    <property type="protein sequence ID" value="KAJ1973187.1"/>
    <property type="molecule type" value="Genomic_DNA"/>
</dbReference>
<evidence type="ECO:0000256" key="18">
    <source>
        <dbReference type="ARBA" id="ARBA00044998"/>
    </source>
</evidence>
<evidence type="ECO:0000256" key="2">
    <source>
        <dbReference type="ARBA" id="ARBA00004123"/>
    </source>
</evidence>
<dbReference type="EC" id="5.6.2.3" evidence="17"/>
<feature type="region of interest" description="Disordered" evidence="22">
    <location>
        <begin position="1"/>
        <end position="20"/>
    </location>
</feature>
<dbReference type="InterPro" id="IPR010614">
    <property type="entry name" value="RAD3-like_helicase_DEAD"/>
</dbReference>
<dbReference type="Pfam" id="PF13307">
    <property type="entry name" value="Helicase_C_2"/>
    <property type="match status" value="1"/>
</dbReference>
<dbReference type="SMART" id="SM00491">
    <property type="entry name" value="HELICc2"/>
    <property type="match status" value="1"/>
</dbReference>